<organism evidence="1 2">
    <name type="scientific">Halomonas urmiana</name>
    <dbReference type="NCBI Taxonomy" id="490901"/>
    <lineage>
        <taxon>Bacteria</taxon>
        <taxon>Pseudomonadati</taxon>
        <taxon>Pseudomonadota</taxon>
        <taxon>Gammaproteobacteria</taxon>
        <taxon>Oceanospirillales</taxon>
        <taxon>Halomonadaceae</taxon>
        <taxon>Halomonas</taxon>
    </lineage>
</organism>
<evidence type="ECO:0000313" key="2">
    <source>
        <dbReference type="Proteomes" id="UP000306973"/>
    </source>
</evidence>
<protein>
    <submittedName>
        <fullName evidence="1">Uncharacterized protein</fullName>
    </submittedName>
</protein>
<dbReference type="EMBL" id="VBUI01000043">
    <property type="protein sequence ID" value="TLF45468.1"/>
    <property type="molecule type" value="Genomic_DNA"/>
</dbReference>
<dbReference type="SUPFAM" id="SSF56112">
    <property type="entry name" value="Protein kinase-like (PK-like)"/>
    <property type="match status" value="1"/>
</dbReference>
<sequence>MRMGKKIDGKALRKLAGCFFLLINKSFVGFVPVSSVSISFFGYKANWLFFKSYMALKSGSASVADMKLLAKFAELTDSHQVFEDICRKYDSRIKFRDYSHARFHGSGWGEGCLNVYREVVDQKGMLFEKVFFKASEDFLKLQQFYGEFESQLEGGCIKAPRIIEEKSGKYLSVVYFEFIDIDGSADDDMSEHENIVLIGKILRALSEVDIGGNLECKEKTRISDYLNVQHYREGVRFIDRMADEASGSELADIKDIRKKLDNIYEKLVFSHGDLVAANYSIDGWLWDWDRCGFYPVCFDMSWAVLNVVKFSSFEELMSVNEDLISRCYHDFGPETELLNNAAIFSFVFYCRKFKPSREDKIFKEMCRYLRKRCTRPAAAA</sequence>
<dbReference type="Proteomes" id="UP000306973">
    <property type="component" value="Unassembled WGS sequence"/>
</dbReference>
<proteinExistence type="predicted"/>
<dbReference type="AlphaFoldDB" id="A0A5R8M7B0"/>
<comment type="caution">
    <text evidence="1">The sequence shown here is derived from an EMBL/GenBank/DDBJ whole genome shotgun (WGS) entry which is preliminary data.</text>
</comment>
<dbReference type="RefSeq" id="WP_138182888.1">
    <property type="nucleotide sequence ID" value="NZ_VBUI01000043.1"/>
</dbReference>
<dbReference type="Gene3D" id="3.90.1200.10">
    <property type="match status" value="1"/>
</dbReference>
<reference evidence="1 2" key="1">
    <citation type="journal article" date="2007" name="Int. J. Syst. Evol. Microbiol.">
        <title>Halomonas saccharevitans sp. nov., Halomonas arcis sp. nov. and Halomonas subterranea sp. nov., halophilic bacteria isolated from hypersaline environments of China.</title>
        <authorList>
            <person name="Xu X.W."/>
            <person name="Wu Y.H."/>
            <person name="Zhou Z."/>
            <person name="Wang C.S."/>
            <person name="Zhou Y.G."/>
            <person name="Zhang H.B."/>
            <person name="Wang Y."/>
            <person name="Wu M."/>
        </authorList>
    </citation>
    <scope>NUCLEOTIDE SEQUENCE [LARGE SCALE GENOMIC DNA]</scope>
    <source>
        <strain evidence="1 2">TBZ3</strain>
    </source>
</reference>
<dbReference type="OrthoDB" id="6181228at2"/>
<accession>A0A5R8M7B0</accession>
<evidence type="ECO:0000313" key="1">
    <source>
        <dbReference type="EMBL" id="TLF45468.1"/>
    </source>
</evidence>
<dbReference type="InterPro" id="IPR011009">
    <property type="entry name" value="Kinase-like_dom_sf"/>
</dbReference>
<keyword evidence="2" id="KW-1185">Reference proteome</keyword>
<gene>
    <name evidence="1" type="ORF">FEI13_18020</name>
</gene>
<name>A0A5R8M7B0_9GAMM</name>